<evidence type="ECO:0000256" key="3">
    <source>
        <dbReference type="ARBA" id="ARBA00012239"/>
    </source>
</evidence>
<feature type="compositionally biased region" description="Polar residues" evidence="7">
    <location>
        <begin position="1"/>
        <end position="10"/>
    </location>
</feature>
<evidence type="ECO:0000256" key="6">
    <source>
        <dbReference type="ARBA" id="ARBA00050776"/>
    </source>
</evidence>
<comment type="caution">
    <text evidence="9">The sequence shown here is derived from an EMBL/GenBank/DDBJ whole genome shotgun (WGS) entry which is preliminary data.</text>
</comment>
<evidence type="ECO:0000256" key="2">
    <source>
        <dbReference type="ARBA" id="ARBA00010447"/>
    </source>
</evidence>
<dbReference type="InterPro" id="IPR010970">
    <property type="entry name" value="Cys_dSase_SufS"/>
</dbReference>
<dbReference type="RefSeq" id="WP_276263675.1">
    <property type="nucleotide sequence ID" value="NZ_JARJLM010000048.1"/>
</dbReference>
<feature type="region of interest" description="Disordered" evidence="7">
    <location>
        <begin position="57"/>
        <end position="86"/>
    </location>
</feature>
<keyword evidence="5" id="KW-0663">Pyridoxal phosphate</keyword>
<name>A0ABT6AH61_9BURK</name>
<feature type="domain" description="Aminotransferase class V" evidence="8">
    <location>
        <begin position="243"/>
        <end position="612"/>
    </location>
</feature>
<dbReference type="SUPFAM" id="SSF53383">
    <property type="entry name" value="PLP-dependent transferases"/>
    <property type="match status" value="1"/>
</dbReference>
<dbReference type="PANTHER" id="PTHR43586">
    <property type="entry name" value="CYSTEINE DESULFURASE"/>
    <property type="match status" value="1"/>
</dbReference>
<comment type="similarity">
    <text evidence="2">Belongs to the class-V pyridoxal-phosphate-dependent aminotransferase family. Csd subfamily.</text>
</comment>
<dbReference type="CDD" id="cd06453">
    <property type="entry name" value="SufS_like"/>
    <property type="match status" value="1"/>
</dbReference>
<evidence type="ECO:0000256" key="4">
    <source>
        <dbReference type="ARBA" id="ARBA00022679"/>
    </source>
</evidence>
<dbReference type="NCBIfam" id="TIGR01979">
    <property type="entry name" value="sufS"/>
    <property type="match status" value="1"/>
</dbReference>
<accession>A0ABT6AH61</accession>
<dbReference type="NCBIfam" id="NF041166">
    <property type="entry name" value="f2_encap_cargo1"/>
    <property type="match status" value="1"/>
</dbReference>
<dbReference type="Proteomes" id="UP001216674">
    <property type="component" value="Unassembled WGS sequence"/>
</dbReference>
<reference evidence="9 10" key="1">
    <citation type="submission" date="2023-03" db="EMBL/GenBank/DDBJ databases">
        <title>Draft assemblies of triclosan tolerant bacteria isolated from returned activated sludge.</title>
        <authorList>
            <person name="Van Hamelsveld S."/>
        </authorList>
    </citation>
    <scope>NUCLEOTIDE SEQUENCE [LARGE SCALE GENOMIC DNA]</scope>
    <source>
        <strain evidence="9 10">GW210010_S58</strain>
    </source>
</reference>
<dbReference type="InterPro" id="IPR000192">
    <property type="entry name" value="Aminotrans_V_dom"/>
</dbReference>
<comment type="catalytic activity">
    <reaction evidence="6">
        <text>(sulfur carrier)-H + L-cysteine = (sulfur carrier)-SH + L-alanine</text>
        <dbReference type="Rhea" id="RHEA:43892"/>
        <dbReference type="Rhea" id="RHEA-COMP:14737"/>
        <dbReference type="Rhea" id="RHEA-COMP:14739"/>
        <dbReference type="ChEBI" id="CHEBI:29917"/>
        <dbReference type="ChEBI" id="CHEBI:35235"/>
        <dbReference type="ChEBI" id="CHEBI:57972"/>
        <dbReference type="ChEBI" id="CHEBI:64428"/>
        <dbReference type="EC" id="2.8.1.7"/>
    </reaction>
</comment>
<proteinExistence type="inferred from homology"/>
<evidence type="ECO:0000256" key="5">
    <source>
        <dbReference type="ARBA" id="ARBA00022898"/>
    </source>
</evidence>
<dbReference type="PANTHER" id="PTHR43586:SF8">
    <property type="entry name" value="CYSTEINE DESULFURASE 1, CHLOROPLASTIC"/>
    <property type="match status" value="1"/>
</dbReference>
<dbReference type="Pfam" id="PF00266">
    <property type="entry name" value="Aminotran_5"/>
    <property type="match status" value="1"/>
</dbReference>
<evidence type="ECO:0000259" key="8">
    <source>
        <dbReference type="Pfam" id="PF00266"/>
    </source>
</evidence>
<keyword evidence="10" id="KW-1185">Reference proteome</keyword>
<evidence type="ECO:0000256" key="1">
    <source>
        <dbReference type="ARBA" id="ARBA00001933"/>
    </source>
</evidence>
<feature type="region of interest" description="Disordered" evidence="7">
    <location>
        <begin position="1"/>
        <end position="25"/>
    </location>
</feature>
<dbReference type="Gene3D" id="3.90.1150.10">
    <property type="entry name" value="Aspartate Aminotransferase, domain 1"/>
    <property type="match status" value="1"/>
</dbReference>
<keyword evidence="4" id="KW-0808">Transferase</keyword>
<dbReference type="InterPro" id="IPR015422">
    <property type="entry name" value="PyrdxlP-dep_Trfase_small"/>
</dbReference>
<evidence type="ECO:0000313" key="10">
    <source>
        <dbReference type="Proteomes" id="UP001216674"/>
    </source>
</evidence>
<dbReference type="InterPro" id="IPR015421">
    <property type="entry name" value="PyrdxlP-dep_Trfase_major"/>
</dbReference>
<comment type="cofactor">
    <cofactor evidence="1">
        <name>pyridoxal 5'-phosphate</name>
        <dbReference type="ChEBI" id="CHEBI:597326"/>
    </cofactor>
</comment>
<evidence type="ECO:0000256" key="7">
    <source>
        <dbReference type="SAM" id="MobiDB-lite"/>
    </source>
</evidence>
<gene>
    <name evidence="9" type="ORF">P3W85_03065</name>
</gene>
<organism evidence="9 10">
    <name type="scientific">Cupriavidus basilensis</name>
    <dbReference type="NCBI Taxonomy" id="68895"/>
    <lineage>
        <taxon>Bacteria</taxon>
        <taxon>Pseudomonadati</taxon>
        <taxon>Pseudomonadota</taxon>
        <taxon>Betaproteobacteria</taxon>
        <taxon>Burkholderiales</taxon>
        <taxon>Burkholderiaceae</taxon>
        <taxon>Cupriavidus</taxon>
    </lineage>
</organism>
<dbReference type="EMBL" id="JARJLM010000048">
    <property type="protein sequence ID" value="MDF3831940.1"/>
    <property type="molecule type" value="Genomic_DNA"/>
</dbReference>
<dbReference type="InterPro" id="IPR015424">
    <property type="entry name" value="PyrdxlP-dep_Trfase"/>
</dbReference>
<evidence type="ECO:0000313" key="9">
    <source>
        <dbReference type="EMBL" id="MDF3831940.1"/>
    </source>
</evidence>
<protein>
    <recommendedName>
        <fullName evidence="3">cysteine desulfurase</fullName>
        <ecNumber evidence="3">2.8.1.7</ecNumber>
    </recommendedName>
</protein>
<dbReference type="Gene3D" id="3.40.640.10">
    <property type="entry name" value="Type I PLP-dependent aspartate aminotransferase-like (Major domain)"/>
    <property type="match status" value="1"/>
</dbReference>
<dbReference type="EC" id="2.8.1.7" evidence="3"/>
<sequence length="623" mass="65508">MTILTPTSNPVPADPSAALPGAPALPPGLPDPAALARLAGLFLSALPGTSPAAAQSLPVVNNPAPPGTPVAGPGGTGTGVPGAAIPQGHVPGANLLPAAPTHVLSLPNRAPALRPTAVAQNGLPDTVATVAPALESRFGGQTLGVPHAAAPSPHTPAAPAYYFLEGAGRDLHGGPAGLREIATFGDPLSLQLPQQGQGAYGHGHAGPEALPRALSPAGVPFDVNAIRRDFPILQERVNGRQLVWFDNAATTHKPQSVIDRISYFYAHENSNIHRAAHALAGRATDAYEAARSKVQRFIGAASPDEIIFVRGTTEAINLIAKTWGAQNVGEGDEIIVSHLEHHANIVPWQQLAAQTGAKLRVIPVDDAGQVLLDEYRRLLNDRTRIVAVTQVSNALGTVVPVKEIVDLAHRAGARALVDGAQSVSHMRVDVQAIDADFFVFSGHKVFGPTGIGVVYGKRELLEDMPPWQGGGNMIADVTFERTVFQPPPNRFEAGTGNIADAVGLGAALDYVERVGMENIARYEHDLLAYATHLLQPIPGVRLVGTARDKASVLSFVLKGYETGEVGRALNEEGIAVRSGHHCAQPILRRFGVEATVRPSLAFYNTTDEVDQLISVVRRLSGRR</sequence>